<dbReference type="GO" id="GO:0004523">
    <property type="term" value="F:RNA-DNA hybrid ribonuclease activity"/>
    <property type="evidence" value="ECO:0007669"/>
    <property type="project" value="UniProtKB-EC"/>
</dbReference>
<dbReference type="Proteomes" id="UP001591681">
    <property type="component" value="Unassembled WGS sequence"/>
</dbReference>
<proteinExistence type="inferred from homology"/>
<dbReference type="PANTHER" id="PTHR33064:SF37">
    <property type="entry name" value="RIBONUCLEASE H"/>
    <property type="match status" value="1"/>
</dbReference>
<evidence type="ECO:0000259" key="3">
    <source>
        <dbReference type="PROSITE" id="PS50878"/>
    </source>
</evidence>
<evidence type="ECO:0000313" key="4">
    <source>
        <dbReference type="EMBL" id="KAL2095495.1"/>
    </source>
</evidence>
<comment type="similarity">
    <text evidence="1">Belongs to the beta type-B retroviral polymerase family. HERV class-II K(HML-2) pol subfamily.</text>
</comment>
<protein>
    <recommendedName>
        <fullName evidence="2">ribonuclease H</fullName>
        <ecNumber evidence="2">3.1.26.4</ecNumber>
    </recommendedName>
</protein>
<reference evidence="4 5" key="1">
    <citation type="submission" date="2024-09" db="EMBL/GenBank/DDBJ databases">
        <title>A chromosome-level genome assembly of Gray's grenadier anchovy, Coilia grayii.</title>
        <authorList>
            <person name="Fu Z."/>
        </authorList>
    </citation>
    <scope>NUCLEOTIDE SEQUENCE [LARGE SCALE GENOMIC DNA]</scope>
    <source>
        <strain evidence="4">G4</strain>
        <tissue evidence="4">Muscle</tissue>
    </source>
</reference>
<dbReference type="InterPro" id="IPR043128">
    <property type="entry name" value="Rev_trsase/Diguanyl_cyclase"/>
</dbReference>
<gene>
    <name evidence="4" type="ORF">ACEWY4_010214</name>
</gene>
<dbReference type="Pfam" id="PF17919">
    <property type="entry name" value="RT_RNaseH_2"/>
    <property type="match status" value="1"/>
</dbReference>
<dbReference type="EMBL" id="JBHFQA010000008">
    <property type="protein sequence ID" value="KAL2095495.1"/>
    <property type="molecule type" value="Genomic_DNA"/>
</dbReference>
<dbReference type="AlphaFoldDB" id="A0ABD1K8N2"/>
<dbReference type="InterPro" id="IPR043502">
    <property type="entry name" value="DNA/RNA_pol_sf"/>
</dbReference>
<name>A0ABD1K8N2_9TELE</name>
<feature type="domain" description="Reverse transcriptase" evidence="3">
    <location>
        <begin position="1"/>
        <end position="100"/>
    </location>
</feature>
<organism evidence="4 5">
    <name type="scientific">Coilia grayii</name>
    <name type="common">Gray's grenadier anchovy</name>
    <dbReference type="NCBI Taxonomy" id="363190"/>
    <lineage>
        <taxon>Eukaryota</taxon>
        <taxon>Metazoa</taxon>
        <taxon>Chordata</taxon>
        <taxon>Craniata</taxon>
        <taxon>Vertebrata</taxon>
        <taxon>Euteleostomi</taxon>
        <taxon>Actinopterygii</taxon>
        <taxon>Neopterygii</taxon>
        <taxon>Teleostei</taxon>
        <taxon>Clupei</taxon>
        <taxon>Clupeiformes</taxon>
        <taxon>Clupeoidei</taxon>
        <taxon>Engraulidae</taxon>
        <taxon>Coilinae</taxon>
        <taxon>Coilia</taxon>
    </lineage>
</organism>
<keyword evidence="5" id="KW-1185">Reference proteome</keyword>
<dbReference type="PROSITE" id="PS50878">
    <property type="entry name" value="RT_POL"/>
    <property type="match status" value="1"/>
</dbReference>
<evidence type="ECO:0000313" key="5">
    <source>
        <dbReference type="Proteomes" id="UP001591681"/>
    </source>
</evidence>
<dbReference type="InterPro" id="IPR051320">
    <property type="entry name" value="Viral_Replic_Matur_Polypro"/>
</dbReference>
<accession>A0ABD1K8N2</accession>
<evidence type="ECO:0000256" key="1">
    <source>
        <dbReference type="ARBA" id="ARBA00010879"/>
    </source>
</evidence>
<evidence type="ECO:0000256" key="2">
    <source>
        <dbReference type="ARBA" id="ARBA00012180"/>
    </source>
</evidence>
<dbReference type="EC" id="3.1.26.4" evidence="2"/>
<dbReference type="InterPro" id="IPR000477">
    <property type="entry name" value="RT_dom"/>
</dbReference>
<dbReference type="InterPro" id="IPR041577">
    <property type="entry name" value="RT_RNaseH_2"/>
</dbReference>
<comment type="caution">
    <text evidence="4">The sequence shown here is derived from an EMBL/GenBank/DDBJ whole genome shotgun (WGS) entry which is preliminary data.</text>
</comment>
<dbReference type="CDD" id="cd01647">
    <property type="entry name" value="RT_LTR"/>
    <property type="match status" value="1"/>
</dbReference>
<dbReference type="PANTHER" id="PTHR33064">
    <property type="entry name" value="POL PROTEIN"/>
    <property type="match status" value="1"/>
</dbReference>
<dbReference type="Pfam" id="PF00078">
    <property type="entry name" value="RVT_1"/>
    <property type="match status" value="1"/>
</dbReference>
<dbReference type="Gene3D" id="3.30.70.270">
    <property type="match status" value="2"/>
</dbReference>
<sequence length="263" mass="29264">MDLTSGFHNIVMAVEHRKYTAFTTPMGLFEFNRLPQGLCNQNFLMLLCYLNDLLVFALNESEALSRLELVFGRLSAHGLKLAPKKCHLLRWSVKFLGHIVDETGVATDTDKVKAITAMTAADLMMEDGVTPSQAKIKSFLWMVMYYQRFIPNCSSIAKPLLTLTAAPRGAKTNRKGASGFKRLHPEDWKDEQLKSALLDSVILTHPDFSRPFIPSTDASLDGFGAVLSQVPLGEVKARPITFASTALTRAKRNYAAHRTEFLA</sequence>
<dbReference type="SUPFAM" id="SSF56672">
    <property type="entry name" value="DNA/RNA polymerases"/>
    <property type="match status" value="1"/>
</dbReference>
<dbReference type="Gene3D" id="3.10.10.10">
    <property type="entry name" value="HIV Type 1 Reverse Transcriptase, subunit A, domain 1"/>
    <property type="match status" value="1"/>
</dbReference>